<gene>
    <name evidence="1" type="ORF">LECACI_7A009301</name>
</gene>
<proteinExistence type="predicted"/>
<reference evidence="1" key="1">
    <citation type="submission" date="2023-11" db="EMBL/GenBank/DDBJ databases">
        <authorList>
            <person name="Alioto T."/>
            <person name="Alioto T."/>
            <person name="Gomez Garrido J."/>
        </authorList>
    </citation>
    <scope>NUCLEOTIDE SEQUENCE</scope>
</reference>
<keyword evidence="2" id="KW-1185">Reference proteome</keyword>
<organism evidence="1 2">
    <name type="scientific">Lecanosticta acicola</name>
    <dbReference type="NCBI Taxonomy" id="111012"/>
    <lineage>
        <taxon>Eukaryota</taxon>
        <taxon>Fungi</taxon>
        <taxon>Dikarya</taxon>
        <taxon>Ascomycota</taxon>
        <taxon>Pezizomycotina</taxon>
        <taxon>Dothideomycetes</taxon>
        <taxon>Dothideomycetidae</taxon>
        <taxon>Mycosphaerellales</taxon>
        <taxon>Mycosphaerellaceae</taxon>
        <taxon>Lecanosticta</taxon>
    </lineage>
</organism>
<sequence length="102" mass="11565">MAKTRSPQRILGKHLDILQMLKGRRVLFSSTRGILGHAPFSTTLNDYVAILNRCPEPLILRHDSQHGSYRVVGKCYVDGFMMGEVKEEVEKGNLKIERIKIG</sequence>
<comment type="caution">
    <text evidence="1">The sequence shown here is derived from an EMBL/GenBank/DDBJ whole genome shotgun (WGS) entry which is preliminary data.</text>
</comment>
<accession>A0AAI8Z825</accession>
<name>A0AAI8Z825_9PEZI</name>
<dbReference type="AlphaFoldDB" id="A0AAI8Z825"/>
<dbReference type="Proteomes" id="UP001296104">
    <property type="component" value="Unassembled WGS sequence"/>
</dbReference>
<evidence type="ECO:0000313" key="1">
    <source>
        <dbReference type="EMBL" id="CAK4034143.1"/>
    </source>
</evidence>
<protein>
    <submittedName>
        <fullName evidence="1">Uncharacterized protein</fullName>
    </submittedName>
</protein>
<dbReference type="EMBL" id="CAVMBE010000106">
    <property type="protein sequence ID" value="CAK4034143.1"/>
    <property type="molecule type" value="Genomic_DNA"/>
</dbReference>
<evidence type="ECO:0000313" key="2">
    <source>
        <dbReference type="Proteomes" id="UP001296104"/>
    </source>
</evidence>
<dbReference type="Pfam" id="PF26639">
    <property type="entry name" value="Het-6_barrel"/>
    <property type="match status" value="1"/>
</dbReference>